<keyword evidence="7" id="KW-1185">Reference proteome</keyword>
<feature type="domain" description="TRUD" evidence="6">
    <location>
        <begin position="350"/>
        <end position="618"/>
    </location>
</feature>
<dbReference type="Pfam" id="PF01142">
    <property type="entry name" value="TruD"/>
    <property type="match status" value="1"/>
</dbReference>
<feature type="compositionally biased region" description="Basic residues" evidence="5">
    <location>
        <begin position="768"/>
        <end position="781"/>
    </location>
</feature>
<dbReference type="GeneID" id="113517172"/>
<evidence type="ECO:0000313" key="8">
    <source>
        <dbReference type="RefSeq" id="XP_052753373.1"/>
    </source>
</evidence>
<feature type="compositionally biased region" description="Basic residues" evidence="5">
    <location>
        <begin position="10"/>
        <end position="25"/>
    </location>
</feature>
<evidence type="ECO:0000256" key="1">
    <source>
        <dbReference type="ARBA" id="ARBA00007953"/>
    </source>
</evidence>
<feature type="compositionally biased region" description="Basic residues" evidence="5">
    <location>
        <begin position="852"/>
        <end position="862"/>
    </location>
</feature>
<evidence type="ECO:0000256" key="3">
    <source>
        <dbReference type="ARBA" id="ARBA00023235"/>
    </source>
</evidence>
<feature type="region of interest" description="Disordered" evidence="5">
    <location>
        <begin position="950"/>
        <end position="972"/>
    </location>
</feature>
<keyword evidence="3" id="KW-0413">Isomerase</keyword>
<dbReference type="InterPro" id="IPR020103">
    <property type="entry name" value="PsdUridine_synth_cat_dom_sf"/>
</dbReference>
<evidence type="ECO:0000256" key="5">
    <source>
        <dbReference type="SAM" id="MobiDB-lite"/>
    </source>
</evidence>
<dbReference type="InterPro" id="IPR011760">
    <property type="entry name" value="PsdUridine_synth_TruD_insert"/>
</dbReference>
<feature type="region of interest" description="Disordered" evidence="5">
    <location>
        <begin position="515"/>
        <end position="542"/>
    </location>
</feature>
<feature type="compositionally biased region" description="Basic and acidic residues" evidence="5">
    <location>
        <begin position="532"/>
        <end position="542"/>
    </location>
</feature>
<feature type="compositionally biased region" description="Low complexity" evidence="5">
    <location>
        <begin position="888"/>
        <end position="897"/>
    </location>
</feature>
<accession>A0ABM3MPS2</accession>
<feature type="region of interest" description="Disordered" evidence="5">
    <location>
        <begin position="888"/>
        <end position="918"/>
    </location>
</feature>
<keyword evidence="2" id="KW-0819">tRNA processing</keyword>
<proteinExistence type="inferred from homology"/>
<dbReference type="PROSITE" id="PS50984">
    <property type="entry name" value="TRUD"/>
    <property type="match status" value="1"/>
</dbReference>
<dbReference type="Gene3D" id="3.30.2350.20">
    <property type="entry name" value="TruD, catalytic domain"/>
    <property type="match status" value="3"/>
</dbReference>
<comment type="catalytic activity">
    <reaction evidence="4">
        <text>a uridine in tRNA = a pseudouridine in tRNA</text>
        <dbReference type="Rhea" id="RHEA:54572"/>
        <dbReference type="Rhea" id="RHEA-COMP:13339"/>
        <dbReference type="Rhea" id="RHEA-COMP:13934"/>
        <dbReference type="ChEBI" id="CHEBI:65314"/>
        <dbReference type="ChEBI" id="CHEBI:65315"/>
    </reaction>
</comment>
<feature type="region of interest" description="Disordered" evidence="5">
    <location>
        <begin position="755"/>
        <end position="786"/>
    </location>
</feature>
<dbReference type="RefSeq" id="XP_052753373.1">
    <property type="nucleotide sequence ID" value="XM_052897413.1"/>
</dbReference>
<organism evidence="7 8">
    <name type="scientific">Galleria mellonella</name>
    <name type="common">Greater wax moth</name>
    <dbReference type="NCBI Taxonomy" id="7137"/>
    <lineage>
        <taxon>Eukaryota</taxon>
        <taxon>Metazoa</taxon>
        <taxon>Ecdysozoa</taxon>
        <taxon>Arthropoda</taxon>
        <taxon>Hexapoda</taxon>
        <taxon>Insecta</taxon>
        <taxon>Pterygota</taxon>
        <taxon>Neoptera</taxon>
        <taxon>Endopterygota</taxon>
        <taxon>Lepidoptera</taxon>
        <taxon>Glossata</taxon>
        <taxon>Ditrysia</taxon>
        <taxon>Pyraloidea</taxon>
        <taxon>Pyralidae</taxon>
        <taxon>Galleriinae</taxon>
        <taxon>Galleria</taxon>
    </lineage>
</organism>
<dbReference type="InterPro" id="IPR001656">
    <property type="entry name" value="PsdUridine_synth_TruD"/>
</dbReference>
<dbReference type="CDD" id="cd02576">
    <property type="entry name" value="PseudoU_synth_ScPUS7"/>
    <property type="match status" value="1"/>
</dbReference>
<evidence type="ECO:0000256" key="2">
    <source>
        <dbReference type="ARBA" id="ARBA00022694"/>
    </source>
</evidence>
<feature type="region of interest" description="Disordered" evidence="5">
    <location>
        <begin position="826"/>
        <end position="862"/>
    </location>
</feature>
<feature type="compositionally biased region" description="Basic and acidic residues" evidence="5">
    <location>
        <begin position="1162"/>
        <end position="1204"/>
    </location>
</feature>
<dbReference type="PANTHER" id="PTHR13326:SF31">
    <property type="entry name" value="PSEUDOURIDYLATE SYNTHASE 7 HOMOLOG"/>
    <property type="match status" value="1"/>
</dbReference>
<evidence type="ECO:0000313" key="7">
    <source>
        <dbReference type="Proteomes" id="UP001652740"/>
    </source>
</evidence>
<feature type="compositionally biased region" description="Basic residues" evidence="5">
    <location>
        <begin position="962"/>
        <end position="971"/>
    </location>
</feature>
<name>A0ABM3MPS2_GALME</name>
<comment type="similarity">
    <text evidence="1">Belongs to the pseudouridine synthase TruD family.</text>
</comment>
<dbReference type="Proteomes" id="UP001652740">
    <property type="component" value="Unplaced"/>
</dbReference>
<feature type="region of interest" description="Disordered" evidence="5">
    <location>
        <begin position="1"/>
        <end position="37"/>
    </location>
</feature>
<dbReference type="InterPro" id="IPR042214">
    <property type="entry name" value="TruD_catalytic"/>
</dbReference>
<sequence>MNKERGSNWNHRKWDHKRGPHRGGFKRGGAGRGPANQGFYNSQQYNNFDGFRGDNSAVNNYGARNNYNQQWQNTPGKRLTEKDIGVTEYVSDHEGFSGIIKARYSDFQVAEINEKGEIAKLTDLEPPKPPTDDTVDEDEDLLLSKYNVEILPMETWDRINKLVVTEDSTEKVEIDVTGMTKEQRTKIHDAAKKAFGQSIVGSTVSVDDKKFVRFEKYRKGVRIDNRVKWVWPGEYVYFIVHKENCDTMDAARRIAEKLRINMSPAMLGYAGTKDRRAKTSQWFSARKVDPRRLAAAARALPGLLLGNYSFARAPLKLGMLRGNRFRIALRDVRADDEHVQRCVQLLRERGFVNYYGLQRFGAHAAAPTHAIGLCLARGELRAALDCVLRAPSAHAHRGLRRALAANPRDLLGALHALSRNTRLLYLHSYQSLVWNRAVSERLRRFGLRPAVGDLVPPARPRGRSSTRYGLYSSTTYFCFKYESIRDDLGEELDAGEDAGEDLSDSETHLEDIQEETMEPMDPMESTSDSAEQDNKSIENKEGTKPKIPVKILTEEDIESGKYTIFDIIMPLPGYNIEYPPNMKDYYVELLQKDGLTTELKQKIKELSLSGAYRRVVVRPGALSHRAVRYSDPRADLLLSDRDRLARRTRTAAAPGEYAPHRAAPHAARRTPPCCAPCATATRAPTCCSPTATASRAARRTAAAPASAPHLLLSDRDRLARRTRTAAAPGEYAPHRTPHAARRTTHYVLHAPRRALQRPARRPAALRPRPPRAPHAHRRRARDPRADLLLRSDRAPTCCSTRRLARRTRAAAPGEYLHAPRRALQRAPTCCSPTATASRAPRAPPPGAVSSHAARRTPHAARRTPHYTLRAARTAPCATATRAPTCCSPTATASRAARAPPPRPVGTPHAARRTPHAALHTTCCTHRAVRYSDPRADLLLSDRDRLARRTRTAAAPGEYAPHRTPHAARRTPHAALHTTCCTHRAVRYSDPRADLLLSDRDRAPHAHRRRARDPRADLLSAAAPGEYALRPRPHRTPHAARRTPHAALHTTCCTHRAVRYSDPRADLLLSDRDRLARRTRTAAAPDGEYKALLLTMSLPSSCYATMALRELLRVDTSSDTQASKNDYYIKKESITESVTKDVKLDPVETDTEATLKAVSVSESGEKRKLESESEGEIKKSKKEDPSDNMKCDGDVKEGEKIDKDE</sequence>
<feature type="compositionally biased region" description="Low complexity" evidence="5">
    <location>
        <begin position="831"/>
        <end position="840"/>
    </location>
</feature>
<dbReference type="SUPFAM" id="SSF55120">
    <property type="entry name" value="Pseudouridine synthase"/>
    <property type="match status" value="1"/>
</dbReference>
<dbReference type="PANTHER" id="PTHR13326">
    <property type="entry name" value="TRNA PSEUDOURIDINE SYNTHASE D"/>
    <property type="match status" value="1"/>
</dbReference>
<protein>
    <submittedName>
        <fullName evidence="8">Pseudouridylate synthase 7 homolog</fullName>
    </submittedName>
</protein>
<reference evidence="8" key="1">
    <citation type="submission" date="2025-08" db="UniProtKB">
        <authorList>
            <consortium name="RefSeq"/>
        </authorList>
    </citation>
    <scope>IDENTIFICATION</scope>
    <source>
        <tissue evidence="8">Whole larvae</tissue>
    </source>
</reference>
<evidence type="ECO:0000259" key="6">
    <source>
        <dbReference type="PROSITE" id="PS50984"/>
    </source>
</evidence>
<feature type="region of interest" description="Disordered" evidence="5">
    <location>
        <begin position="1154"/>
        <end position="1204"/>
    </location>
</feature>
<gene>
    <name evidence="8" type="primary">LOC113517172</name>
</gene>
<evidence type="ECO:0000256" key="4">
    <source>
        <dbReference type="ARBA" id="ARBA00036943"/>
    </source>
</evidence>